<evidence type="ECO:0000313" key="3">
    <source>
        <dbReference type="EMBL" id="KAL1860485.1"/>
    </source>
</evidence>
<protein>
    <recommendedName>
        <fullName evidence="2">COP9 signalosome complex subunit 3 N-terminal helical repeats domain-containing protein</fullName>
    </recommendedName>
</protein>
<feature type="domain" description="COP9 signalosome complex subunit 3 N-terminal helical repeats" evidence="2">
    <location>
        <begin position="31"/>
        <end position="282"/>
    </location>
</feature>
<dbReference type="InterPro" id="IPR050756">
    <property type="entry name" value="CSN3"/>
</dbReference>
<dbReference type="EMBL" id="JAZHXJ010000456">
    <property type="protein sequence ID" value="KAL1860485.1"/>
    <property type="molecule type" value="Genomic_DNA"/>
</dbReference>
<dbReference type="PANTHER" id="PTHR10758">
    <property type="entry name" value="26S PROTEASOME NON-ATPASE REGULATORY SUBUNIT 3/COP9 SIGNALOSOME COMPLEX SUBUNIT 3"/>
    <property type="match status" value="1"/>
</dbReference>
<name>A0ABR3WF36_9PEZI</name>
<gene>
    <name evidence="3" type="ORF">VTK73DRAFT_7298</name>
</gene>
<accession>A0ABR3WF36</accession>
<dbReference type="Proteomes" id="UP001586593">
    <property type="component" value="Unassembled WGS sequence"/>
</dbReference>
<evidence type="ECO:0000313" key="4">
    <source>
        <dbReference type="Proteomes" id="UP001586593"/>
    </source>
</evidence>
<reference evidence="3 4" key="1">
    <citation type="journal article" date="2024" name="Commun. Biol.">
        <title>Comparative genomic analysis of thermophilic fungi reveals convergent evolutionary adaptations and gene losses.</title>
        <authorList>
            <person name="Steindorff A.S."/>
            <person name="Aguilar-Pontes M.V."/>
            <person name="Robinson A.J."/>
            <person name="Andreopoulos B."/>
            <person name="LaButti K."/>
            <person name="Kuo A."/>
            <person name="Mondo S."/>
            <person name="Riley R."/>
            <person name="Otillar R."/>
            <person name="Haridas S."/>
            <person name="Lipzen A."/>
            <person name="Grimwood J."/>
            <person name="Schmutz J."/>
            <person name="Clum A."/>
            <person name="Reid I.D."/>
            <person name="Moisan M.C."/>
            <person name="Butler G."/>
            <person name="Nguyen T.T.M."/>
            <person name="Dewar K."/>
            <person name="Conant G."/>
            <person name="Drula E."/>
            <person name="Henrissat B."/>
            <person name="Hansel C."/>
            <person name="Singer S."/>
            <person name="Hutchinson M.I."/>
            <person name="de Vries R.P."/>
            <person name="Natvig D.O."/>
            <person name="Powell A.J."/>
            <person name="Tsang A."/>
            <person name="Grigoriev I.V."/>
        </authorList>
    </citation>
    <scope>NUCLEOTIDE SEQUENCE [LARGE SCALE GENOMIC DNA]</scope>
    <source>
        <strain evidence="3 4">ATCC 24622</strain>
    </source>
</reference>
<dbReference type="PANTHER" id="PTHR10758:SF1">
    <property type="entry name" value="COP9 SIGNALOSOME COMPLEX SUBUNIT 3"/>
    <property type="match status" value="1"/>
</dbReference>
<dbReference type="InterPro" id="IPR055089">
    <property type="entry name" value="COP9_N"/>
</dbReference>
<dbReference type="Pfam" id="PF22788">
    <property type="entry name" value="COP9_hel_rpt"/>
    <property type="match status" value="1"/>
</dbReference>
<organism evidence="3 4">
    <name type="scientific">Phialemonium thermophilum</name>
    <dbReference type="NCBI Taxonomy" id="223376"/>
    <lineage>
        <taxon>Eukaryota</taxon>
        <taxon>Fungi</taxon>
        <taxon>Dikarya</taxon>
        <taxon>Ascomycota</taxon>
        <taxon>Pezizomycotina</taxon>
        <taxon>Sordariomycetes</taxon>
        <taxon>Sordariomycetidae</taxon>
        <taxon>Cephalothecales</taxon>
        <taxon>Cephalothecaceae</taxon>
        <taxon>Phialemonium</taxon>
    </lineage>
</organism>
<keyword evidence="4" id="KW-1185">Reference proteome</keyword>
<evidence type="ECO:0000256" key="1">
    <source>
        <dbReference type="ARBA" id="ARBA00022490"/>
    </source>
</evidence>
<comment type="caution">
    <text evidence="3">The sequence shown here is derived from an EMBL/GenBank/DDBJ whole genome shotgun (WGS) entry which is preliminary data.</text>
</comment>
<keyword evidence="1" id="KW-0963">Cytoplasm</keyword>
<evidence type="ECO:0000259" key="2">
    <source>
        <dbReference type="Pfam" id="PF22788"/>
    </source>
</evidence>
<proteinExistence type="predicted"/>
<sequence>MDGLASILLAFPPDRASTYDEIYDAAAKAHIQRLSQLPSEQSGLLSANANQLLHHVDPALNSISYLVLLRSLLEAHPEAADVSDDLRQAIVVFLLRFDPIQIRYAGSEFSSLLTVVESGTLLPASVAVEVISAALLRLDPTGSMFTSHHLPLVELAYETDNVDSVLPVITKDILFYPGPTTRSDKTLLCDPRLAPTAYMSLGSGFTGKVSSATVLRYDFLCGQCHLLRRDWRAAFDAFERLVTYPAKESGCSKIMLGAYNKWLLVGLLLNGKAPSLPATTSPGAQRMFNLAGNPYAAVAKAFEAGDASSLKAELASGAANADVWREGGDVGLLREVVAHFQRWQILNLRSVYSKIGLEAIRRATQSAETGGPLPSVAEVEALVRDMISSGMLAGEIVVPPGGEDGEPHLVFLRGEKRNGEDDDEEMSEARFAAELAGAVRRVRELQPLVAAQNERLTTHADYIRYLAKEQKRDKNSERDPGVGFDSQVEDEDLMTGVVSNF</sequence>